<evidence type="ECO:0000313" key="5">
    <source>
        <dbReference type="Proteomes" id="UP000539111"/>
    </source>
</evidence>
<keyword evidence="2" id="KW-1133">Transmembrane helix</keyword>
<feature type="signal peptide" evidence="3">
    <location>
        <begin position="1"/>
        <end position="29"/>
    </location>
</feature>
<keyword evidence="3" id="KW-0732">Signal</keyword>
<reference evidence="4 5" key="1">
    <citation type="submission" date="2020-07" db="EMBL/GenBank/DDBJ databases">
        <title>Sequencing the genomes of 1000 actinobacteria strains.</title>
        <authorList>
            <person name="Klenk H.-P."/>
        </authorList>
    </citation>
    <scope>NUCLEOTIDE SEQUENCE [LARGE SCALE GENOMIC DNA]</scope>
    <source>
        <strain evidence="4 5">DSM 26341</strain>
    </source>
</reference>
<evidence type="ECO:0000313" key="4">
    <source>
        <dbReference type="EMBL" id="NYI68953.1"/>
    </source>
</evidence>
<keyword evidence="5" id="KW-1185">Reference proteome</keyword>
<dbReference type="AlphaFoldDB" id="A0A7Z0D4Y1"/>
<feature type="transmembrane region" description="Helical" evidence="2">
    <location>
        <begin position="208"/>
        <end position="228"/>
    </location>
</feature>
<evidence type="ECO:0000256" key="1">
    <source>
        <dbReference type="SAM" id="MobiDB-lite"/>
    </source>
</evidence>
<gene>
    <name evidence="4" type="ORF">BJY26_003259</name>
</gene>
<protein>
    <recommendedName>
        <fullName evidence="6">LPXTG-motif cell wall-anchored protein</fullName>
    </recommendedName>
</protein>
<accession>A0A7Z0D4Y1</accession>
<dbReference type="Proteomes" id="UP000539111">
    <property type="component" value="Unassembled WGS sequence"/>
</dbReference>
<evidence type="ECO:0000256" key="2">
    <source>
        <dbReference type="SAM" id="Phobius"/>
    </source>
</evidence>
<dbReference type="RefSeq" id="WP_179429223.1">
    <property type="nucleotide sequence ID" value="NZ_JACBZP010000001.1"/>
</dbReference>
<proteinExistence type="predicted"/>
<keyword evidence="2" id="KW-0472">Membrane</keyword>
<feature type="chain" id="PRO_5031425237" description="LPXTG-motif cell wall-anchored protein" evidence="3">
    <location>
        <begin position="30"/>
        <end position="236"/>
    </location>
</feature>
<feature type="region of interest" description="Disordered" evidence="1">
    <location>
        <begin position="176"/>
        <end position="203"/>
    </location>
</feature>
<name>A0A7Z0D4Y1_9MICO</name>
<keyword evidence="2" id="KW-0812">Transmembrane</keyword>
<comment type="caution">
    <text evidence="4">The sequence shown here is derived from an EMBL/GenBank/DDBJ whole genome shotgun (WGS) entry which is preliminary data.</text>
</comment>
<dbReference type="EMBL" id="JACBZP010000001">
    <property type="protein sequence ID" value="NYI68953.1"/>
    <property type="molecule type" value="Genomic_DNA"/>
</dbReference>
<evidence type="ECO:0008006" key="6">
    <source>
        <dbReference type="Google" id="ProtNLM"/>
    </source>
</evidence>
<evidence type="ECO:0000256" key="3">
    <source>
        <dbReference type="SAM" id="SignalP"/>
    </source>
</evidence>
<sequence length="236" mass="24107">MSRTRIIRFGGVVVAAVLATALSAAPAPADDGDLRVSTTGTDWTATLHDSLFDTATYVPGDSHSAELFVKNASDSPAALRVELVDVSGTMALRRDLRLQTEPTNDSGAPGRSGTTVGLSRSGLGRPAVMAAKGSVPAHGVVPMHLTMTLPAASGNESMHGHVNFAVKVTLGDSRVVIPGTPPDHQPPDESVPPGGSTAPMPRTGAEPALLIALAAILLGIGTAAAMAARRSRKDRS</sequence>
<organism evidence="4 5">
    <name type="scientific">Spelaeicoccus albus</name>
    <dbReference type="NCBI Taxonomy" id="1280376"/>
    <lineage>
        <taxon>Bacteria</taxon>
        <taxon>Bacillati</taxon>
        <taxon>Actinomycetota</taxon>
        <taxon>Actinomycetes</taxon>
        <taxon>Micrococcales</taxon>
        <taxon>Brevibacteriaceae</taxon>
        <taxon>Spelaeicoccus</taxon>
    </lineage>
</organism>